<dbReference type="Pfam" id="PF06996">
    <property type="entry name" value="T6SS_TssG"/>
    <property type="match status" value="1"/>
</dbReference>
<accession>A0A1X3DFT3</accession>
<organism evidence="1 2">
    <name type="scientific">Neisseria dumasiana</name>
    <dbReference type="NCBI Taxonomy" id="1931275"/>
    <lineage>
        <taxon>Bacteria</taxon>
        <taxon>Pseudomonadati</taxon>
        <taxon>Pseudomonadota</taxon>
        <taxon>Betaproteobacteria</taxon>
        <taxon>Neisseriales</taxon>
        <taxon>Neisseriaceae</taxon>
        <taxon>Neisseria</taxon>
    </lineage>
</organism>
<dbReference type="PANTHER" id="PTHR35564:SF3">
    <property type="entry name" value="TYPE VI SECRETION SYSTEM BASEPLATE SUBUNIT TSSG"/>
    <property type="match status" value="1"/>
</dbReference>
<gene>
    <name evidence="1" type="ORF">BV912_09540</name>
</gene>
<comment type="caution">
    <text evidence="1">The sequence shown here is derived from an EMBL/GenBank/DDBJ whole genome shotgun (WGS) entry which is preliminary data.</text>
</comment>
<dbReference type="AlphaFoldDB" id="A0A1X3DFT3"/>
<dbReference type="OrthoDB" id="1523296at2"/>
<dbReference type="RefSeq" id="WP_085356202.1">
    <property type="nucleotide sequence ID" value="NZ_MTAA01000010.1"/>
</dbReference>
<evidence type="ECO:0000313" key="2">
    <source>
        <dbReference type="Proteomes" id="UP000193303"/>
    </source>
</evidence>
<dbReference type="Proteomes" id="UP000193303">
    <property type="component" value="Unassembled WGS sequence"/>
</dbReference>
<evidence type="ECO:0000313" key="1">
    <source>
        <dbReference type="EMBL" id="OSI18676.1"/>
    </source>
</evidence>
<dbReference type="PANTHER" id="PTHR35564">
    <property type="match status" value="1"/>
</dbReference>
<proteinExistence type="predicted"/>
<sequence>MERQQSHYRSVLNTANLAAEDNKEKKEQASWEIPNPERVFQRNTDNVFCSILGQNIVDAAEKMNFFQFCYLLEKMSGDDSDGLHQYIRFRRVKSLAFPAGEIAAVDTESSSIPSVYTTFLGLYGVDSILPEYFLNDIATGKEGSASLAEFLDIFNHRISELFYQAWKKYRYPFQFLIGGKDKTSLTLLHLIGQSLKENSKDLLQPLLDSKILGLLGVFHQRTRTADGIKSIVNYISPFSIVEVSEFQPQWINIGNDNKLSKGALKLDGGSAVVGSRFKDCNHMIHIDIAPSSYKDMEDLLPGQDLHRQLLDLLKIYLGYQTDAAIYLNMKREWIGQTRLGGTQMLKINTGLGAAKEDKRIKIGHYTC</sequence>
<name>A0A1X3DFT3_9NEIS</name>
<reference evidence="2" key="1">
    <citation type="submission" date="2017-01" db="EMBL/GenBank/DDBJ databases">
        <authorList>
            <person name="Mah S.A."/>
            <person name="Swanson W.J."/>
            <person name="Moy G.W."/>
            <person name="Vacquier V.D."/>
        </authorList>
    </citation>
    <scope>NUCLEOTIDE SEQUENCE [LARGE SCALE GENOMIC DNA]</scope>
    <source>
        <strain evidence="2">124861</strain>
    </source>
</reference>
<protein>
    <submittedName>
        <fullName evidence="1">Type VI secretion protein</fullName>
    </submittedName>
</protein>
<dbReference type="STRING" id="1931275.BV914_05260"/>
<dbReference type="InterPro" id="IPR010732">
    <property type="entry name" value="T6SS_TssG-like"/>
</dbReference>
<dbReference type="EMBL" id="MTAB01000024">
    <property type="protein sequence ID" value="OSI18676.1"/>
    <property type="molecule type" value="Genomic_DNA"/>
</dbReference>
<dbReference type="NCBIfam" id="TIGR03347">
    <property type="entry name" value="VI_chp_1"/>
    <property type="match status" value="1"/>
</dbReference>